<organism evidence="2 3">
    <name type="scientific">Vitrella brassicaformis (strain CCMP3155)</name>
    <dbReference type="NCBI Taxonomy" id="1169540"/>
    <lineage>
        <taxon>Eukaryota</taxon>
        <taxon>Sar</taxon>
        <taxon>Alveolata</taxon>
        <taxon>Colpodellida</taxon>
        <taxon>Vitrellaceae</taxon>
        <taxon>Vitrella</taxon>
    </lineage>
</organism>
<feature type="region of interest" description="Disordered" evidence="1">
    <location>
        <begin position="1"/>
        <end position="80"/>
    </location>
</feature>
<feature type="region of interest" description="Disordered" evidence="1">
    <location>
        <begin position="283"/>
        <end position="322"/>
    </location>
</feature>
<reference evidence="2 3" key="1">
    <citation type="submission" date="2014-11" db="EMBL/GenBank/DDBJ databases">
        <authorList>
            <person name="Zhu J."/>
            <person name="Qi W."/>
            <person name="Song R."/>
        </authorList>
    </citation>
    <scope>NUCLEOTIDE SEQUENCE [LARGE SCALE GENOMIC DNA]</scope>
</reference>
<evidence type="ECO:0000313" key="2">
    <source>
        <dbReference type="EMBL" id="CEM02034.1"/>
    </source>
</evidence>
<proteinExistence type="predicted"/>
<dbReference type="AlphaFoldDB" id="A0A0G4EUV6"/>
<feature type="compositionally biased region" description="Low complexity" evidence="1">
    <location>
        <begin position="48"/>
        <end position="58"/>
    </location>
</feature>
<dbReference type="Proteomes" id="UP000041254">
    <property type="component" value="Unassembled WGS sequence"/>
</dbReference>
<accession>A0A0G4EUV6</accession>
<dbReference type="InParanoid" id="A0A0G4EUV6"/>
<protein>
    <submittedName>
        <fullName evidence="2">Uncharacterized protein</fullName>
    </submittedName>
</protein>
<dbReference type="VEuPathDB" id="CryptoDB:Vbra_13421"/>
<name>A0A0G4EUV6_VITBC</name>
<sequence>MGGCLSKKKDKDVAASQPHTAWDDDNPKLSGPNTRSPSRAEGDSPGPLKAKALSSASLRSDKGEHPHTAQQTHTPVQRQKSVRAIKWDAFSFEKIASNLAEKGFEPLVNKEHKVFRVKQYRRLWWNDMYEIWLMNFFDMQWSAIRIIPPPTVEAEHRRQPTWRLKRARSSQDIRAGGRSTERSQLLAGQYHVFNRKFCFNNAALRNEVVTKATQKLTMVICNTRTSECWACAEMPLDLTLELETLDLMKPENAEVRTRVPWLEMQLVDPMKQMENEMKAGHGVMTTSGGGGHSPIGSPRGSTKKRSIPHKSKSAKMTSVVPE</sequence>
<feature type="compositionally biased region" description="Basic residues" evidence="1">
    <location>
        <begin position="301"/>
        <end position="313"/>
    </location>
</feature>
<evidence type="ECO:0000256" key="1">
    <source>
        <dbReference type="SAM" id="MobiDB-lite"/>
    </source>
</evidence>
<feature type="compositionally biased region" description="Polar residues" evidence="1">
    <location>
        <begin position="68"/>
        <end position="79"/>
    </location>
</feature>
<evidence type="ECO:0000313" key="3">
    <source>
        <dbReference type="Proteomes" id="UP000041254"/>
    </source>
</evidence>
<keyword evidence="3" id="KW-1185">Reference proteome</keyword>
<dbReference type="EMBL" id="CDMY01000316">
    <property type="protein sequence ID" value="CEM02034.1"/>
    <property type="molecule type" value="Genomic_DNA"/>
</dbReference>
<gene>
    <name evidence="2" type="ORF">Vbra_13421</name>
</gene>